<organism evidence="1 2">
    <name type="scientific">Undibacterium arcticum</name>
    <dbReference type="NCBI Taxonomy" id="1762892"/>
    <lineage>
        <taxon>Bacteria</taxon>
        <taxon>Pseudomonadati</taxon>
        <taxon>Pseudomonadota</taxon>
        <taxon>Betaproteobacteria</taxon>
        <taxon>Burkholderiales</taxon>
        <taxon>Oxalobacteraceae</taxon>
        <taxon>Undibacterium</taxon>
    </lineage>
</organism>
<evidence type="ECO:0000313" key="1">
    <source>
        <dbReference type="EMBL" id="MFC3109963.1"/>
    </source>
</evidence>
<evidence type="ECO:0000313" key="2">
    <source>
        <dbReference type="Proteomes" id="UP001595530"/>
    </source>
</evidence>
<dbReference type="Proteomes" id="UP001595530">
    <property type="component" value="Unassembled WGS sequence"/>
</dbReference>
<sequence>MAVFIFQRDPVRLVFHEALFQIRNLLLGRVAGDRLRLQGLTGSRT</sequence>
<comment type="caution">
    <text evidence="1">The sequence shown here is derived from an EMBL/GenBank/DDBJ whole genome shotgun (WGS) entry which is preliminary data.</text>
</comment>
<reference evidence="2" key="1">
    <citation type="journal article" date="2019" name="Int. J. Syst. Evol. Microbiol.">
        <title>The Global Catalogue of Microorganisms (GCM) 10K type strain sequencing project: providing services to taxonomists for standard genome sequencing and annotation.</title>
        <authorList>
            <consortium name="The Broad Institute Genomics Platform"/>
            <consortium name="The Broad Institute Genome Sequencing Center for Infectious Disease"/>
            <person name="Wu L."/>
            <person name="Ma J."/>
        </authorList>
    </citation>
    <scope>NUCLEOTIDE SEQUENCE [LARGE SCALE GENOMIC DNA]</scope>
    <source>
        <strain evidence="2">KCTC 42986</strain>
    </source>
</reference>
<dbReference type="RefSeq" id="WP_390324561.1">
    <property type="nucleotide sequence ID" value="NZ_JBHRTP010000061.1"/>
</dbReference>
<proteinExistence type="predicted"/>
<dbReference type="EMBL" id="JBHRTP010000061">
    <property type="protein sequence ID" value="MFC3109963.1"/>
    <property type="molecule type" value="Genomic_DNA"/>
</dbReference>
<protein>
    <submittedName>
        <fullName evidence="1">Uncharacterized protein</fullName>
    </submittedName>
</protein>
<name>A0ABV7F7A0_9BURK</name>
<accession>A0ABV7F7A0</accession>
<keyword evidence="2" id="KW-1185">Reference proteome</keyword>
<gene>
    <name evidence="1" type="ORF">ACFOFO_18670</name>
</gene>